<dbReference type="AlphaFoldDB" id="A0A4V1J4F8"/>
<keyword evidence="1" id="KW-0489">Methyltransferase</keyword>
<dbReference type="InterPro" id="IPR051128">
    <property type="entry name" value="EgtD_Methyltrsf_superfamily"/>
</dbReference>
<accession>A0A4V1J4F8</accession>
<dbReference type="InterPro" id="IPR029063">
    <property type="entry name" value="SAM-dependent_MTases_sf"/>
</dbReference>
<dbReference type="GO" id="GO:0032259">
    <property type="term" value="P:methylation"/>
    <property type="evidence" value="ECO:0007669"/>
    <property type="project" value="UniProtKB-KW"/>
</dbReference>
<feature type="non-terminal residue" evidence="4">
    <location>
        <position position="212"/>
    </location>
</feature>
<sequence>VRTLPTVVLYDSHGLDLFDQITYTDDYYLTRTEIDILAQESDAIAQTCQDHRVLVELGAGALRKTRLLLEAFDQLGRPFTYYALDVDHSALVESLAQIGPFQNINLVGLWGTYEDGMVYLPTLPNGHRKCIWWLGSSMGNFTPQASEDFLLRLQSALEPGDALLLGTDGPNNPKAIHRAYHDAPGITADFILNGLTHANHILGQPLFNLADF</sequence>
<evidence type="ECO:0000313" key="5">
    <source>
        <dbReference type="Proteomes" id="UP000268162"/>
    </source>
</evidence>
<dbReference type="STRING" id="215637.A0A4V1J4F8"/>
<proteinExistence type="predicted"/>
<protein>
    <recommendedName>
        <fullName evidence="3">Histidine-specific methyltransferase SAM-dependent domain-containing protein</fullName>
    </recommendedName>
</protein>
<dbReference type="EMBL" id="ML002877">
    <property type="protein sequence ID" value="RKP35409.1"/>
    <property type="molecule type" value="Genomic_DNA"/>
</dbReference>
<gene>
    <name evidence="4" type="ORF">BJ085DRAFT_9009</name>
</gene>
<dbReference type="GO" id="GO:0008168">
    <property type="term" value="F:methyltransferase activity"/>
    <property type="evidence" value="ECO:0007669"/>
    <property type="project" value="UniProtKB-KW"/>
</dbReference>
<feature type="non-terminal residue" evidence="4">
    <location>
        <position position="1"/>
    </location>
</feature>
<organism evidence="4 5">
    <name type="scientific">Dimargaris cristalligena</name>
    <dbReference type="NCBI Taxonomy" id="215637"/>
    <lineage>
        <taxon>Eukaryota</taxon>
        <taxon>Fungi</taxon>
        <taxon>Fungi incertae sedis</taxon>
        <taxon>Zoopagomycota</taxon>
        <taxon>Kickxellomycotina</taxon>
        <taxon>Dimargaritomycetes</taxon>
        <taxon>Dimargaritales</taxon>
        <taxon>Dimargaritaceae</taxon>
        <taxon>Dimargaris</taxon>
    </lineage>
</organism>
<keyword evidence="2" id="KW-0808">Transferase</keyword>
<feature type="domain" description="Histidine-specific methyltransferase SAM-dependent" evidence="3">
    <location>
        <begin position="2"/>
        <end position="212"/>
    </location>
</feature>
<name>A0A4V1J4F8_9FUNG</name>
<dbReference type="PANTHER" id="PTHR43397">
    <property type="entry name" value="ERGOTHIONEINE BIOSYNTHESIS PROTEIN 1"/>
    <property type="match status" value="1"/>
</dbReference>
<dbReference type="Proteomes" id="UP000268162">
    <property type="component" value="Unassembled WGS sequence"/>
</dbReference>
<reference evidence="5" key="1">
    <citation type="journal article" date="2018" name="Nat. Microbiol.">
        <title>Leveraging single-cell genomics to expand the fungal tree of life.</title>
        <authorList>
            <person name="Ahrendt S.R."/>
            <person name="Quandt C.A."/>
            <person name="Ciobanu D."/>
            <person name="Clum A."/>
            <person name="Salamov A."/>
            <person name="Andreopoulos B."/>
            <person name="Cheng J.F."/>
            <person name="Woyke T."/>
            <person name="Pelin A."/>
            <person name="Henrissat B."/>
            <person name="Reynolds N.K."/>
            <person name="Benny G.L."/>
            <person name="Smith M.E."/>
            <person name="James T.Y."/>
            <person name="Grigoriev I.V."/>
        </authorList>
    </citation>
    <scope>NUCLEOTIDE SEQUENCE [LARGE SCALE GENOMIC DNA]</scope>
    <source>
        <strain evidence="5">RSA 468</strain>
    </source>
</reference>
<dbReference type="InterPro" id="IPR019257">
    <property type="entry name" value="MeTrfase_dom"/>
</dbReference>
<keyword evidence="5" id="KW-1185">Reference proteome</keyword>
<dbReference type="NCBIfam" id="TIGR03439">
    <property type="entry name" value="methyl_EasF"/>
    <property type="match status" value="1"/>
</dbReference>
<dbReference type="Gene3D" id="3.40.50.150">
    <property type="entry name" value="Vaccinia Virus protein VP39"/>
    <property type="match status" value="1"/>
</dbReference>
<evidence type="ECO:0000256" key="2">
    <source>
        <dbReference type="ARBA" id="ARBA00022679"/>
    </source>
</evidence>
<evidence type="ECO:0000259" key="3">
    <source>
        <dbReference type="Pfam" id="PF10017"/>
    </source>
</evidence>
<evidence type="ECO:0000313" key="4">
    <source>
        <dbReference type="EMBL" id="RKP35409.1"/>
    </source>
</evidence>
<dbReference type="PANTHER" id="PTHR43397:SF1">
    <property type="entry name" value="ERGOTHIONEINE BIOSYNTHESIS PROTEIN 1"/>
    <property type="match status" value="1"/>
</dbReference>
<evidence type="ECO:0000256" key="1">
    <source>
        <dbReference type="ARBA" id="ARBA00022603"/>
    </source>
</evidence>
<dbReference type="Pfam" id="PF10017">
    <property type="entry name" value="Methyltransf_33"/>
    <property type="match status" value="1"/>
</dbReference>
<dbReference type="InterPro" id="IPR017805">
    <property type="entry name" value="SAM_MeTrfase_EasF-type_put"/>
</dbReference>